<dbReference type="InterPro" id="IPR044066">
    <property type="entry name" value="TRIAD_supradom"/>
</dbReference>
<feature type="domain" description="RING-type" evidence="12">
    <location>
        <begin position="185"/>
        <end position="445"/>
    </location>
</feature>
<dbReference type="GO" id="GO:0061630">
    <property type="term" value="F:ubiquitin protein ligase activity"/>
    <property type="evidence" value="ECO:0007669"/>
    <property type="project" value="UniProtKB-EC"/>
</dbReference>
<proteinExistence type="predicted"/>
<dbReference type="EMBL" id="UIGY01000001">
    <property type="protein sequence ID" value="SUZ07194.1"/>
    <property type="molecule type" value="Genomic_DNA"/>
</dbReference>
<dbReference type="EMBL" id="KE373459">
    <property type="protein sequence ID" value="EPQ67574.1"/>
    <property type="molecule type" value="Genomic_DNA"/>
</dbReference>
<reference evidence="14" key="3">
    <citation type="submission" date="2018-07" db="EMBL/GenBank/DDBJ databases">
        <authorList>
            <person name="Quirk P.G."/>
            <person name="Krulwich T.A."/>
        </authorList>
    </citation>
    <scope>NUCLEOTIDE SEQUENCE</scope>
    <source>
        <strain evidence="14">96224</strain>
    </source>
</reference>
<dbReference type="InterPro" id="IPR031127">
    <property type="entry name" value="E3_UB_ligase_RBR"/>
</dbReference>
<dbReference type="InterPro" id="IPR002867">
    <property type="entry name" value="IBR_dom"/>
</dbReference>
<dbReference type="SMART" id="SM00591">
    <property type="entry name" value="RWD"/>
    <property type="match status" value="1"/>
</dbReference>
<dbReference type="EC" id="2.3.2.31" evidence="3"/>
<dbReference type="PROSITE" id="PS51873">
    <property type="entry name" value="TRIAD"/>
    <property type="match status" value="1"/>
</dbReference>
<gene>
    <name evidence="13" type="ORF">BGT96224_2639</name>
    <name evidence="14" type="ORF">BGT96224V2_LOCUS373</name>
</gene>
<keyword evidence="9" id="KW-0862">Zinc</keyword>
<dbReference type="Gene3D" id="1.20.120.1750">
    <property type="match status" value="1"/>
</dbReference>
<feature type="compositionally biased region" description="Basic and acidic residues" evidence="10">
    <location>
        <begin position="546"/>
        <end position="560"/>
    </location>
</feature>
<evidence type="ECO:0000256" key="3">
    <source>
        <dbReference type="ARBA" id="ARBA00012251"/>
    </source>
</evidence>
<dbReference type="FunFam" id="3.30.40.10:FF:000416">
    <property type="entry name" value="RBR-type E3 ubiquitin transferase"/>
    <property type="match status" value="1"/>
</dbReference>
<comment type="catalytic activity">
    <reaction evidence="1">
        <text>[E2 ubiquitin-conjugating enzyme]-S-ubiquitinyl-L-cysteine + [acceptor protein]-L-lysine = [E2 ubiquitin-conjugating enzyme]-L-cysteine + [acceptor protein]-N(6)-ubiquitinyl-L-lysine.</text>
        <dbReference type="EC" id="2.3.2.31"/>
    </reaction>
</comment>
<dbReference type="SMART" id="SM00647">
    <property type="entry name" value="IBR"/>
    <property type="match status" value="2"/>
</dbReference>
<evidence type="ECO:0000256" key="9">
    <source>
        <dbReference type="ARBA" id="ARBA00022833"/>
    </source>
</evidence>
<dbReference type="HOGENOM" id="CLU_021364_3_0_1"/>
<dbReference type="SUPFAM" id="SSF54495">
    <property type="entry name" value="UBC-like"/>
    <property type="match status" value="1"/>
</dbReference>
<evidence type="ECO:0000256" key="2">
    <source>
        <dbReference type="ARBA" id="ARBA00004906"/>
    </source>
</evidence>
<dbReference type="GO" id="GO:0008270">
    <property type="term" value="F:zinc ion binding"/>
    <property type="evidence" value="ECO:0007669"/>
    <property type="project" value="UniProtKB-KW"/>
</dbReference>
<dbReference type="InterPro" id="IPR054694">
    <property type="entry name" value="Parkin-like_IBR"/>
</dbReference>
<comment type="pathway">
    <text evidence="2">Protein modification; protein ubiquitination.</text>
</comment>
<dbReference type="CDD" id="cd20354">
    <property type="entry name" value="Rcat_RBR_RNF14"/>
    <property type="match status" value="1"/>
</dbReference>
<evidence type="ECO:0000256" key="10">
    <source>
        <dbReference type="SAM" id="MobiDB-lite"/>
    </source>
</evidence>
<dbReference type="InterPro" id="IPR006575">
    <property type="entry name" value="RWD_dom"/>
</dbReference>
<dbReference type="Proteomes" id="UP000053110">
    <property type="component" value="Unassembled WGS sequence"/>
</dbReference>
<evidence type="ECO:0000313" key="15">
    <source>
        <dbReference type="Proteomes" id="UP000053110"/>
    </source>
</evidence>
<dbReference type="OrthoDB" id="1431934at2759"/>
<dbReference type="InterPro" id="IPR047548">
    <property type="entry name" value="Rcat_RBR_RNF14"/>
</dbReference>
<dbReference type="Pfam" id="PF22605">
    <property type="entry name" value="IBR_2"/>
    <property type="match status" value="1"/>
</dbReference>
<feature type="region of interest" description="Disordered" evidence="10">
    <location>
        <begin position="615"/>
        <end position="636"/>
    </location>
</feature>
<evidence type="ECO:0000256" key="6">
    <source>
        <dbReference type="ARBA" id="ARBA00022737"/>
    </source>
</evidence>
<dbReference type="Pfam" id="PF01485">
    <property type="entry name" value="IBR"/>
    <property type="match status" value="1"/>
</dbReference>
<feature type="region of interest" description="Disordered" evidence="10">
    <location>
        <begin position="533"/>
        <end position="599"/>
    </location>
</feature>
<evidence type="ECO:0000313" key="14">
    <source>
        <dbReference type="EMBL" id="SUZ07194.1"/>
    </source>
</evidence>
<evidence type="ECO:0000256" key="1">
    <source>
        <dbReference type="ARBA" id="ARBA00001798"/>
    </source>
</evidence>
<accession>A0A061HNX9</accession>
<dbReference type="Pfam" id="PF05773">
    <property type="entry name" value="RWD"/>
    <property type="match status" value="1"/>
</dbReference>
<keyword evidence="6" id="KW-0677">Repeat</keyword>
<feature type="compositionally biased region" description="Low complexity" evidence="10">
    <location>
        <begin position="563"/>
        <end position="575"/>
    </location>
</feature>
<evidence type="ECO:0000256" key="8">
    <source>
        <dbReference type="ARBA" id="ARBA00022786"/>
    </source>
</evidence>
<dbReference type="Gene3D" id="3.10.110.10">
    <property type="entry name" value="Ubiquitin Conjugating Enzyme"/>
    <property type="match status" value="1"/>
</dbReference>
<keyword evidence="7" id="KW-0863">Zinc-finger</keyword>
<feature type="compositionally biased region" description="Acidic residues" evidence="10">
    <location>
        <begin position="615"/>
        <end position="627"/>
    </location>
</feature>
<dbReference type="Gene3D" id="3.30.40.10">
    <property type="entry name" value="Zinc/RING finger domain, C3HC4 (zinc finger)"/>
    <property type="match status" value="1"/>
</dbReference>
<evidence type="ECO:0000259" key="12">
    <source>
        <dbReference type="PROSITE" id="PS51873"/>
    </source>
</evidence>
<dbReference type="InterPro" id="IPR013083">
    <property type="entry name" value="Znf_RING/FYVE/PHD"/>
</dbReference>
<dbReference type="GO" id="GO:0016567">
    <property type="term" value="P:protein ubiquitination"/>
    <property type="evidence" value="ECO:0007669"/>
    <property type="project" value="InterPro"/>
</dbReference>
<keyword evidence="8" id="KW-0833">Ubl conjugation pathway</keyword>
<reference evidence="13" key="2">
    <citation type="submission" date="2013-01" db="EMBL/GenBank/DDBJ databases">
        <title>The wheat powdery mildew genome reveals unique evolution of an obligate biotroph.</title>
        <authorList>
            <person name="Oberhaensli S."/>
            <person name="Wicker T."/>
            <person name="Keller B."/>
        </authorList>
    </citation>
    <scope>NUCLEOTIDE SEQUENCE</scope>
    <source>
        <strain evidence="13">96224</strain>
    </source>
</reference>
<dbReference type="CDD" id="cd23820">
    <property type="entry name" value="RWD_RNF14"/>
    <property type="match status" value="1"/>
</dbReference>
<sequence length="636" mass="72031">MEEERLVELECVASIFPEIQLDPENPYSLTLDLPVHPVKSINTIITSCGRKDSRGINSDISNEQKPLAVSAPVEQFKLSHLPSLRIQIILPEEYPEKAPPEVKLSMSIQWLTNIEINDLRKSAQKIWSQYHGVNVVYDIIDSLQQLADNAFGYAQEDKTLQVHEEMRIPLLDFNITEIQKTFGRATHFCDICLDAVKGSQCHQMIDCGDVFCIKCLQDFYQNAIKMGDVLSIQCLAPDCALKKKGFLLASQKQKRLKTLSPSELLQIPIDKNLVGRYVKLKHKLRLESDKSTIYCPRKWCQGAAISKKYRKPNETDFESDDDYISEDSAPSISSTSGDLLAICEDCAFAFCRRCSQGWHGELIKCTPKIISGELSEEDKASLEYLKLHTTPCPTCAAPSQKTHGCNHMVCFKCNTHFCYLCSAWLLPENPYKHYNSEATGCYMRLWELEMGDGDDVGIEFIGGRNLHENNMMDMPQLEAERAQIAYPAVEVAQNNPEVTMPPGPMMQTEVEMEAPLVLRINRIPVPAQPLTVNIESAQPQPPHQNRRPENQRRRGLRQDIHSNVQNNTGTNQGGVDPLQNVPPFPNQADRNPAAQDEARQRWIQMFVGLALNDEEDQLEWDTEDEQDAAAWEIQSR</sequence>
<dbReference type="PROSITE" id="PS50908">
    <property type="entry name" value="RWD"/>
    <property type="match status" value="1"/>
</dbReference>
<evidence type="ECO:0000256" key="7">
    <source>
        <dbReference type="ARBA" id="ARBA00022771"/>
    </source>
</evidence>
<name>A0A061HNX9_BLUGR</name>
<dbReference type="AlphaFoldDB" id="A0A061HNX9"/>
<evidence type="ECO:0000256" key="5">
    <source>
        <dbReference type="ARBA" id="ARBA00022723"/>
    </source>
</evidence>
<feature type="domain" description="RWD" evidence="11">
    <location>
        <begin position="7"/>
        <end position="150"/>
    </location>
</feature>
<evidence type="ECO:0000259" key="11">
    <source>
        <dbReference type="PROSITE" id="PS50908"/>
    </source>
</evidence>
<dbReference type="PANTHER" id="PTHR11685">
    <property type="entry name" value="RBR FAMILY RING FINGER AND IBR DOMAIN-CONTAINING"/>
    <property type="match status" value="1"/>
</dbReference>
<keyword evidence="4" id="KW-0808">Transferase</keyword>
<protein>
    <recommendedName>
        <fullName evidence="3">RBR-type E3 ubiquitin transferase</fullName>
        <ecNumber evidence="3">2.3.2.31</ecNumber>
    </recommendedName>
</protein>
<reference evidence="15" key="1">
    <citation type="journal article" date="2013" name="Nat. Genet.">
        <title>The wheat powdery mildew genome shows the unique evolution of an obligate biotroph.</title>
        <authorList>
            <person name="Wicker T."/>
            <person name="Oberhaensli S."/>
            <person name="Parlange F."/>
            <person name="Buchmann J.P."/>
            <person name="Shatalina M."/>
            <person name="Roffler S."/>
            <person name="Ben-David R."/>
            <person name="Dolezel J."/>
            <person name="Simkova H."/>
            <person name="Schulze-Lefert P."/>
            <person name="Spanu P.D."/>
            <person name="Bruggmann R."/>
            <person name="Amselem J."/>
            <person name="Quesneville H."/>
            <person name="Ver Loren van Themaat E."/>
            <person name="Paape T."/>
            <person name="Shimizu K.K."/>
            <person name="Keller B."/>
        </authorList>
    </citation>
    <scope>NUCLEOTIDE SEQUENCE [LARGE SCALE GENOMIC DNA]</scope>
    <source>
        <strain evidence="15">96224</strain>
    </source>
</reference>
<dbReference type="SUPFAM" id="SSF57850">
    <property type="entry name" value="RING/U-box"/>
    <property type="match status" value="2"/>
</dbReference>
<organism evidence="14">
    <name type="scientific">Blumeria graminis f. sp. tritici 96224</name>
    <dbReference type="NCBI Taxonomy" id="1268274"/>
    <lineage>
        <taxon>Eukaryota</taxon>
        <taxon>Fungi</taxon>
        <taxon>Dikarya</taxon>
        <taxon>Ascomycota</taxon>
        <taxon>Pezizomycotina</taxon>
        <taxon>Leotiomycetes</taxon>
        <taxon>Erysiphales</taxon>
        <taxon>Erysiphaceae</taxon>
        <taxon>Blumeria</taxon>
    </lineage>
</organism>
<evidence type="ECO:0000313" key="13">
    <source>
        <dbReference type="EMBL" id="EPQ67574.1"/>
    </source>
</evidence>
<dbReference type="InterPro" id="IPR016135">
    <property type="entry name" value="UBQ-conjugating_enzyme/RWD"/>
</dbReference>
<keyword evidence="5" id="KW-0479">Metal-binding</keyword>
<evidence type="ECO:0000256" key="4">
    <source>
        <dbReference type="ARBA" id="ARBA00022679"/>
    </source>
</evidence>